<evidence type="ECO:0000256" key="1">
    <source>
        <dbReference type="SAM" id="Phobius"/>
    </source>
</evidence>
<dbReference type="AlphaFoldDB" id="A0A1M7SFQ4"/>
<organism evidence="2 3">
    <name type="scientific">Erythrobacter sanguineus</name>
    <dbReference type="NCBI Taxonomy" id="198312"/>
    <lineage>
        <taxon>Bacteria</taxon>
        <taxon>Pseudomonadati</taxon>
        <taxon>Pseudomonadota</taxon>
        <taxon>Alphaproteobacteria</taxon>
        <taxon>Sphingomonadales</taxon>
        <taxon>Erythrobacteraceae</taxon>
        <taxon>Erythrobacter/Porphyrobacter group</taxon>
        <taxon>Erythrobacter</taxon>
    </lineage>
</organism>
<keyword evidence="3" id="KW-1185">Reference proteome</keyword>
<dbReference type="Proteomes" id="UP000184391">
    <property type="component" value="Unassembled WGS sequence"/>
</dbReference>
<keyword evidence="1" id="KW-0812">Transmembrane</keyword>
<dbReference type="STRING" id="198312.SAMN02745193_01609"/>
<feature type="transmembrane region" description="Helical" evidence="1">
    <location>
        <begin position="54"/>
        <end position="73"/>
    </location>
</feature>
<proteinExistence type="predicted"/>
<reference evidence="3" key="1">
    <citation type="submission" date="2016-12" db="EMBL/GenBank/DDBJ databases">
        <authorList>
            <person name="Varghese N."/>
            <person name="Submissions S."/>
        </authorList>
    </citation>
    <scope>NUCLEOTIDE SEQUENCE [LARGE SCALE GENOMIC DNA]</scope>
    <source>
        <strain evidence="3">DSM 11032</strain>
    </source>
</reference>
<sequence>MQRGVLCLGAFIALALAAGSALIWQGRGGLRFSDEGRHFDQATGIVVHQHSVEVYAILTMAFSVISVALAVLARRR</sequence>
<gene>
    <name evidence="2" type="ORF">SAMN02745193_01609</name>
</gene>
<keyword evidence="1" id="KW-1133">Transmembrane helix</keyword>
<name>A0A1M7SFQ4_9SPHN</name>
<accession>A0A1M7SFQ4</accession>
<evidence type="ECO:0000313" key="3">
    <source>
        <dbReference type="Proteomes" id="UP000184391"/>
    </source>
</evidence>
<dbReference type="EMBL" id="FRDF01000008">
    <property type="protein sequence ID" value="SHN57303.1"/>
    <property type="molecule type" value="Genomic_DNA"/>
</dbReference>
<protein>
    <submittedName>
        <fullName evidence="2">Uncharacterized protein</fullName>
    </submittedName>
</protein>
<evidence type="ECO:0000313" key="2">
    <source>
        <dbReference type="EMBL" id="SHN57303.1"/>
    </source>
</evidence>
<keyword evidence="1" id="KW-0472">Membrane</keyword>